<evidence type="ECO:0000256" key="1">
    <source>
        <dbReference type="ARBA" id="ARBA00023002"/>
    </source>
</evidence>
<organism evidence="3">
    <name type="scientific">Desulfomonile tiedjei</name>
    <dbReference type="NCBI Taxonomy" id="2358"/>
    <lineage>
        <taxon>Bacteria</taxon>
        <taxon>Pseudomonadati</taxon>
        <taxon>Thermodesulfobacteriota</taxon>
        <taxon>Desulfomonilia</taxon>
        <taxon>Desulfomonilales</taxon>
        <taxon>Desulfomonilaceae</taxon>
        <taxon>Desulfomonile</taxon>
    </lineage>
</organism>
<dbReference type="InterPro" id="IPR012349">
    <property type="entry name" value="Split_barrel_FMN-bd"/>
</dbReference>
<accession>A0A7C4EXR1</accession>
<dbReference type="SUPFAM" id="SSF50475">
    <property type="entry name" value="FMN-binding split barrel"/>
    <property type="match status" value="1"/>
</dbReference>
<dbReference type="SMART" id="SM00903">
    <property type="entry name" value="Flavin_Reduct"/>
    <property type="match status" value="1"/>
</dbReference>
<reference evidence="3" key="1">
    <citation type="journal article" date="2020" name="mSystems">
        <title>Genome- and Community-Level Interaction Insights into Carbon Utilization and Element Cycling Functions of Hydrothermarchaeota in Hydrothermal Sediment.</title>
        <authorList>
            <person name="Zhou Z."/>
            <person name="Liu Y."/>
            <person name="Xu W."/>
            <person name="Pan J."/>
            <person name="Luo Z.H."/>
            <person name="Li M."/>
        </authorList>
    </citation>
    <scope>NUCLEOTIDE SEQUENCE [LARGE SCALE GENOMIC DNA]</scope>
    <source>
        <strain evidence="3">SpSt-769</strain>
    </source>
</reference>
<dbReference type="GO" id="GO:0010181">
    <property type="term" value="F:FMN binding"/>
    <property type="evidence" value="ECO:0007669"/>
    <property type="project" value="InterPro"/>
</dbReference>
<keyword evidence="1" id="KW-0560">Oxidoreductase</keyword>
<evidence type="ECO:0000259" key="2">
    <source>
        <dbReference type="SMART" id="SM00903"/>
    </source>
</evidence>
<dbReference type="PANTHER" id="PTHR30466:SF1">
    <property type="entry name" value="FMN REDUCTASE (NADH) RUTF"/>
    <property type="match status" value="1"/>
</dbReference>
<sequence length="170" mass="18869">MDYKVFQEVSYGLYVVTSVFEGRMNGQIVNTVLQVTAEPPRFAVIINRNNFTHDLIQKSSVFGISILSQEAPMTFIGLFGFRSGRDVDKLSKVNWIAGKTGCPLVTDYSLGVMEARVFATLDAGTHTIFVGDVIDAKHLADGRPMTYEYYHRHLKGKTAKNAPTYNPSAP</sequence>
<dbReference type="AlphaFoldDB" id="A0A7C4EXR1"/>
<dbReference type="InterPro" id="IPR002563">
    <property type="entry name" value="Flavin_Rdtase-like_dom"/>
</dbReference>
<name>A0A7C4EXR1_9BACT</name>
<evidence type="ECO:0000313" key="3">
    <source>
        <dbReference type="EMBL" id="HGH61275.1"/>
    </source>
</evidence>
<dbReference type="Pfam" id="PF01613">
    <property type="entry name" value="Flavin_Reduct"/>
    <property type="match status" value="1"/>
</dbReference>
<comment type="caution">
    <text evidence="3">The sequence shown here is derived from an EMBL/GenBank/DDBJ whole genome shotgun (WGS) entry which is preliminary data.</text>
</comment>
<dbReference type="Gene3D" id="2.30.110.10">
    <property type="entry name" value="Electron Transport, Fmn-binding Protein, Chain A"/>
    <property type="match status" value="1"/>
</dbReference>
<protein>
    <submittedName>
        <fullName evidence="3">Flavin reductase</fullName>
    </submittedName>
</protein>
<gene>
    <name evidence="3" type="ORF">ENV54_08260</name>
</gene>
<dbReference type="GO" id="GO:0042602">
    <property type="term" value="F:riboflavin reductase (NADPH) activity"/>
    <property type="evidence" value="ECO:0007669"/>
    <property type="project" value="TreeGrafter"/>
</dbReference>
<proteinExistence type="predicted"/>
<dbReference type="PANTHER" id="PTHR30466">
    <property type="entry name" value="FLAVIN REDUCTASE"/>
    <property type="match status" value="1"/>
</dbReference>
<feature type="domain" description="Flavin reductase like" evidence="2">
    <location>
        <begin position="9"/>
        <end position="156"/>
    </location>
</feature>
<dbReference type="EMBL" id="DTGT01000257">
    <property type="protein sequence ID" value="HGH61275.1"/>
    <property type="molecule type" value="Genomic_DNA"/>
</dbReference>
<dbReference type="InterPro" id="IPR050268">
    <property type="entry name" value="NADH-dep_flavin_reductase"/>
</dbReference>